<dbReference type="GeneID" id="19404191"/>
<reference evidence="1 2" key="2">
    <citation type="journal article" date="2013" name="PLoS Genet.">
        <title>Comparative genome structure, secondary metabolite, and effector coding capacity across Cochliobolus pathogens.</title>
        <authorList>
            <person name="Condon B.J."/>
            <person name="Leng Y."/>
            <person name="Wu D."/>
            <person name="Bushley K.E."/>
            <person name="Ohm R.A."/>
            <person name="Otillar R."/>
            <person name="Martin J."/>
            <person name="Schackwitz W."/>
            <person name="Grimwood J."/>
            <person name="MohdZainudin N."/>
            <person name="Xue C."/>
            <person name="Wang R."/>
            <person name="Manning V.A."/>
            <person name="Dhillon B."/>
            <person name="Tu Z.J."/>
            <person name="Steffenson B.J."/>
            <person name="Salamov A."/>
            <person name="Sun H."/>
            <person name="Lowry S."/>
            <person name="LaButti K."/>
            <person name="Han J."/>
            <person name="Copeland A."/>
            <person name="Lindquist E."/>
            <person name="Barry K."/>
            <person name="Schmutz J."/>
            <person name="Baker S.E."/>
            <person name="Ciuffetti L.M."/>
            <person name="Grigoriev I.V."/>
            <person name="Zhong S."/>
            <person name="Turgeon B.G."/>
        </authorList>
    </citation>
    <scope>NUCLEOTIDE SEQUENCE [LARGE SCALE GENOMIC DNA]</scope>
    <source>
        <strain evidence="2">28A</strain>
    </source>
</reference>
<dbReference type="Proteomes" id="UP000016935">
    <property type="component" value="Unassembled WGS sequence"/>
</dbReference>
<protein>
    <submittedName>
        <fullName evidence="1">Uncharacterized protein</fullName>
    </submittedName>
</protein>
<proteinExistence type="predicted"/>
<dbReference type="RefSeq" id="XP_008021886.1">
    <property type="nucleotide sequence ID" value="XM_008023695.1"/>
</dbReference>
<dbReference type="HOGENOM" id="CLU_2110490_0_0_1"/>
<dbReference type="EMBL" id="KB908493">
    <property type="protein sequence ID" value="EOA90229.1"/>
    <property type="molecule type" value="Genomic_DNA"/>
</dbReference>
<evidence type="ECO:0000313" key="1">
    <source>
        <dbReference type="EMBL" id="EOA90229.1"/>
    </source>
</evidence>
<sequence>MINTQSHLNIATVRLMKMPLDPRPDEITEIPDRSEPAQVTLAAFDSNDTVATTRTFFGARTISAATMLSQIRLRRPRAAAANHGGRRTEVVSVSVRRRLRTTLPCTHDATLLKYE</sequence>
<gene>
    <name evidence="1" type="ORF">SETTUDRAFT_36880</name>
</gene>
<evidence type="ECO:0000313" key="2">
    <source>
        <dbReference type="Proteomes" id="UP000016935"/>
    </source>
</evidence>
<organism evidence="1 2">
    <name type="scientific">Exserohilum turcicum (strain 28A)</name>
    <name type="common">Northern leaf blight fungus</name>
    <name type="synonym">Setosphaeria turcica</name>
    <dbReference type="NCBI Taxonomy" id="671987"/>
    <lineage>
        <taxon>Eukaryota</taxon>
        <taxon>Fungi</taxon>
        <taxon>Dikarya</taxon>
        <taxon>Ascomycota</taxon>
        <taxon>Pezizomycotina</taxon>
        <taxon>Dothideomycetes</taxon>
        <taxon>Pleosporomycetidae</taxon>
        <taxon>Pleosporales</taxon>
        <taxon>Pleosporineae</taxon>
        <taxon>Pleosporaceae</taxon>
        <taxon>Exserohilum</taxon>
    </lineage>
</organism>
<accession>R0KM92</accession>
<reference evidence="1 2" key="1">
    <citation type="journal article" date="2012" name="PLoS Pathog.">
        <title>Diverse lifestyles and strategies of plant pathogenesis encoded in the genomes of eighteen Dothideomycetes fungi.</title>
        <authorList>
            <person name="Ohm R.A."/>
            <person name="Feau N."/>
            <person name="Henrissat B."/>
            <person name="Schoch C.L."/>
            <person name="Horwitz B.A."/>
            <person name="Barry K.W."/>
            <person name="Condon B.J."/>
            <person name="Copeland A.C."/>
            <person name="Dhillon B."/>
            <person name="Glaser F."/>
            <person name="Hesse C.N."/>
            <person name="Kosti I."/>
            <person name="LaButti K."/>
            <person name="Lindquist E.A."/>
            <person name="Lucas S."/>
            <person name="Salamov A.A."/>
            <person name="Bradshaw R.E."/>
            <person name="Ciuffetti L."/>
            <person name="Hamelin R.C."/>
            <person name="Kema G.H.J."/>
            <person name="Lawrence C."/>
            <person name="Scott J.A."/>
            <person name="Spatafora J.W."/>
            <person name="Turgeon B.G."/>
            <person name="de Wit P.J.G.M."/>
            <person name="Zhong S."/>
            <person name="Goodwin S.B."/>
            <person name="Grigoriev I.V."/>
        </authorList>
    </citation>
    <scope>NUCLEOTIDE SEQUENCE [LARGE SCALE GENOMIC DNA]</scope>
    <source>
        <strain evidence="2">28A</strain>
    </source>
</reference>
<dbReference type="AlphaFoldDB" id="R0KM92"/>
<name>R0KM92_EXST2</name>
<keyword evidence="2" id="KW-1185">Reference proteome</keyword>